<dbReference type="SUPFAM" id="SSF53254">
    <property type="entry name" value="Phosphoglycerate mutase-like"/>
    <property type="match status" value="1"/>
</dbReference>
<dbReference type="Gene3D" id="3.40.50.1240">
    <property type="entry name" value="Phosphoglycerate mutase-like"/>
    <property type="match status" value="1"/>
</dbReference>
<dbReference type="InterPro" id="IPR013078">
    <property type="entry name" value="His_Pase_superF_clade-1"/>
</dbReference>
<dbReference type="PATRIC" id="fig|330734.3.peg.177"/>
<dbReference type="CDD" id="cd07067">
    <property type="entry name" value="HP_PGM_like"/>
    <property type="match status" value="1"/>
</dbReference>
<keyword evidence="1" id="KW-0808">Transferase</keyword>
<protein>
    <submittedName>
        <fullName evidence="1">Phosphoglycerate kinase</fullName>
    </submittedName>
</protein>
<dbReference type="GO" id="GO:0016791">
    <property type="term" value="F:phosphatase activity"/>
    <property type="evidence" value="ECO:0007669"/>
    <property type="project" value="TreeGrafter"/>
</dbReference>
<dbReference type="Pfam" id="PF00300">
    <property type="entry name" value="His_Phos_1"/>
    <property type="match status" value="1"/>
</dbReference>
<gene>
    <name evidence="1" type="ORF">ABA45_00810</name>
</gene>
<dbReference type="GO" id="GO:0005737">
    <property type="term" value="C:cytoplasm"/>
    <property type="evidence" value="ECO:0007669"/>
    <property type="project" value="TreeGrafter"/>
</dbReference>
<dbReference type="AlphaFoldDB" id="A0A0H4HWZ7"/>
<dbReference type="GO" id="GO:0016301">
    <property type="term" value="F:kinase activity"/>
    <property type="evidence" value="ECO:0007669"/>
    <property type="project" value="UniProtKB-KW"/>
</dbReference>
<dbReference type="PANTHER" id="PTHR48100:SF1">
    <property type="entry name" value="HISTIDINE PHOSPHATASE FAMILY PROTEIN-RELATED"/>
    <property type="match status" value="1"/>
</dbReference>
<evidence type="ECO:0000313" key="2">
    <source>
        <dbReference type="Proteomes" id="UP000036406"/>
    </source>
</evidence>
<reference evidence="1 2" key="1">
    <citation type="submission" date="2015-05" db="EMBL/GenBank/DDBJ databases">
        <title>Complete genome of Marinobacter psychrophilus strain 20041T isolated from sea-ice of the Canadian Basin.</title>
        <authorList>
            <person name="Song L."/>
            <person name="Ren L."/>
            <person name="Yu Y."/>
            <person name="Wang X."/>
        </authorList>
    </citation>
    <scope>NUCLEOTIDE SEQUENCE [LARGE SCALE GENOMIC DNA]</scope>
    <source>
        <strain evidence="1 2">20041</strain>
    </source>
</reference>
<dbReference type="STRING" id="330734.ABA45_00810"/>
<proteinExistence type="predicted"/>
<accession>A0A0H4HWZ7</accession>
<dbReference type="Proteomes" id="UP000036406">
    <property type="component" value="Chromosome"/>
</dbReference>
<dbReference type="RefSeq" id="WP_048383658.1">
    <property type="nucleotide sequence ID" value="NZ_CP011494.1"/>
</dbReference>
<name>A0A0H4HWZ7_9GAMM</name>
<dbReference type="InterPro" id="IPR029033">
    <property type="entry name" value="His_PPase_superfam"/>
</dbReference>
<dbReference type="SMART" id="SM00855">
    <property type="entry name" value="PGAM"/>
    <property type="match status" value="1"/>
</dbReference>
<keyword evidence="2" id="KW-1185">Reference proteome</keyword>
<dbReference type="EMBL" id="CP011494">
    <property type="protein sequence ID" value="AKO51141.1"/>
    <property type="molecule type" value="Genomic_DNA"/>
</dbReference>
<dbReference type="InterPro" id="IPR050275">
    <property type="entry name" value="PGM_Phosphatase"/>
</dbReference>
<dbReference type="KEGG" id="mpq:ABA45_00810"/>
<dbReference type="PANTHER" id="PTHR48100">
    <property type="entry name" value="BROAD-SPECIFICITY PHOSPHATASE YOR283W-RELATED"/>
    <property type="match status" value="1"/>
</dbReference>
<sequence>MTDTTTIFDVIRHGEPEGGPMYRGSKDDPLSTAGWQQMRDAITSADHWDVIVSSPMLRCVHFARELADRYQIPLHLDDDLREISFGDWEGRTAEEVMASDGERLSQFWANPVANTPPSGEPVSDFQTRVVARWYHWQEQLAGKRVLIVCHGGIVRMIAADVLHIPLEHAFSGLSTPYACRSRIQVNTSSYGRFQSLIGHGLISD</sequence>
<evidence type="ECO:0000313" key="1">
    <source>
        <dbReference type="EMBL" id="AKO51141.1"/>
    </source>
</evidence>
<keyword evidence="1" id="KW-0418">Kinase</keyword>
<organism evidence="1 2">
    <name type="scientific">Marinobacter psychrophilus</name>
    <dbReference type="NCBI Taxonomy" id="330734"/>
    <lineage>
        <taxon>Bacteria</taxon>
        <taxon>Pseudomonadati</taxon>
        <taxon>Pseudomonadota</taxon>
        <taxon>Gammaproteobacteria</taxon>
        <taxon>Pseudomonadales</taxon>
        <taxon>Marinobacteraceae</taxon>
        <taxon>Marinobacter</taxon>
    </lineage>
</organism>